<dbReference type="AlphaFoldDB" id="A0A919PW63"/>
<keyword evidence="2" id="KW-0812">Transmembrane</keyword>
<comment type="caution">
    <text evidence="3">The sequence shown here is derived from an EMBL/GenBank/DDBJ whole genome shotgun (WGS) entry which is preliminary data.</text>
</comment>
<evidence type="ECO:0000256" key="1">
    <source>
        <dbReference type="SAM" id="MobiDB-lite"/>
    </source>
</evidence>
<sequence length="597" mass="60350">MSEHSETASSTESDRGADPEVRVDRPSAVSAPSEPSGPAARPDAVEPAAPVAESDPVGEVEAAVASDPVALAGVGTEQPLSLATVDGSRRRRRTAAVVAAVMVLAAFAGGGAFAATQNWEKPSGMLPEQVVPADVASFARFDLRPGVQQRLAFDGLLGKASGARNSFTGVQRALLAGSGASITLDEAAPWLGDRFGIARWTSPSGPATLLVTLLKDKDKALSTVRAKGPDAAGIVIRDDYALIAFAGKGSQAVADAAAKAPSLAADPVFAGARAGMPEDLPVLGWFDFGRDVRSYGLDADDVGLPRLFNDPKHPLPAANGRLLVGARAEGGGIEVRGRLIGAHDLPYFAAGPPAAAGRLGQLPAGVTAAGVVPGNLGYLGANPTWILFPAAVSSMQGLLDGAGLPPLPSDAESIGTASMVPGYGTIYTGYLGDMRGLLNVSDGPAIEAHEAQRNLDAVAQAAAGAKSVAYATAGPQPSISNAFMDPPGMLVDFELADAAAAAQTQSATAKLAAWSHVTVTARDAHVVMRTGPFAGSATGVLADDPLFRTAMTGADPQATAALFHVGGEAFGIPLKAFGLSTTPDGADTVMVARLVIG</sequence>
<feature type="compositionally biased region" description="Basic and acidic residues" evidence="1">
    <location>
        <begin position="1"/>
        <end position="25"/>
    </location>
</feature>
<feature type="transmembrane region" description="Helical" evidence="2">
    <location>
        <begin position="95"/>
        <end position="115"/>
    </location>
</feature>
<gene>
    <name evidence="3" type="ORF">Dsi01nite_084170</name>
</gene>
<feature type="compositionally biased region" description="Low complexity" evidence="1">
    <location>
        <begin position="38"/>
        <end position="57"/>
    </location>
</feature>
<evidence type="ECO:0000313" key="3">
    <source>
        <dbReference type="EMBL" id="GIG50376.1"/>
    </source>
</evidence>
<keyword evidence="4" id="KW-1185">Reference proteome</keyword>
<keyword evidence="2" id="KW-1133">Transmembrane helix</keyword>
<keyword evidence="2" id="KW-0472">Membrane</keyword>
<evidence type="ECO:0000313" key="4">
    <source>
        <dbReference type="Proteomes" id="UP000660611"/>
    </source>
</evidence>
<evidence type="ECO:0000256" key="2">
    <source>
        <dbReference type="SAM" id="Phobius"/>
    </source>
</evidence>
<name>A0A919PW63_9ACTN</name>
<protein>
    <recommendedName>
        <fullName evidence="5">DUF3352 domain-containing protein</fullName>
    </recommendedName>
</protein>
<dbReference type="Proteomes" id="UP000660611">
    <property type="component" value="Unassembled WGS sequence"/>
</dbReference>
<accession>A0A919PW63</accession>
<evidence type="ECO:0008006" key="5">
    <source>
        <dbReference type="Google" id="ProtNLM"/>
    </source>
</evidence>
<dbReference type="RefSeq" id="WP_203852017.1">
    <property type="nucleotide sequence ID" value="NZ_BAAAVW010000027.1"/>
</dbReference>
<reference evidence="3" key="1">
    <citation type="submission" date="2021-01" db="EMBL/GenBank/DDBJ databases">
        <title>Whole genome shotgun sequence of Dactylosporangium siamense NBRC 106093.</title>
        <authorList>
            <person name="Komaki H."/>
            <person name="Tamura T."/>
        </authorList>
    </citation>
    <scope>NUCLEOTIDE SEQUENCE</scope>
    <source>
        <strain evidence="3">NBRC 106093</strain>
    </source>
</reference>
<feature type="region of interest" description="Disordered" evidence="1">
    <location>
        <begin position="1"/>
        <end position="60"/>
    </location>
</feature>
<dbReference type="EMBL" id="BONQ01000129">
    <property type="protein sequence ID" value="GIG50376.1"/>
    <property type="molecule type" value="Genomic_DNA"/>
</dbReference>
<organism evidence="3 4">
    <name type="scientific">Dactylosporangium siamense</name>
    <dbReference type="NCBI Taxonomy" id="685454"/>
    <lineage>
        <taxon>Bacteria</taxon>
        <taxon>Bacillati</taxon>
        <taxon>Actinomycetota</taxon>
        <taxon>Actinomycetes</taxon>
        <taxon>Micromonosporales</taxon>
        <taxon>Micromonosporaceae</taxon>
        <taxon>Dactylosporangium</taxon>
    </lineage>
</organism>
<proteinExistence type="predicted"/>